<keyword evidence="4 7" id="KW-0812">Transmembrane</keyword>
<organism evidence="9">
    <name type="scientific">Methyloraptor flagellatus</name>
    <dbReference type="NCBI Taxonomy" id="3162530"/>
    <lineage>
        <taxon>Bacteria</taxon>
        <taxon>Pseudomonadati</taxon>
        <taxon>Pseudomonadota</taxon>
        <taxon>Alphaproteobacteria</taxon>
        <taxon>Hyphomicrobiales</taxon>
        <taxon>Ancalomicrobiaceae</taxon>
        <taxon>Methyloraptor</taxon>
    </lineage>
</organism>
<dbReference type="InterPro" id="IPR032816">
    <property type="entry name" value="VTT_dom"/>
</dbReference>
<gene>
    <name evidence="9" type="ORF">ABS361_13450</name>
</gene>
<evidence type="ECO:0000256" key="5">
    <source>
        <dbReference type="ARBA" id="ARBA00022989"/>
    </source>
</evidence>
<evidence type="ECO:0000256" key="6">
    <source>
        <dbReference type="ARBA" id="ARBA00023136"/>
    </source>
</evidence>
<dbReference type="PANTHER" id="PTHR30353:SF15">
    <property type="entry name" value="INNER MEMBRANE PROTEIN YABI"/>
    <property type="match status" value="1"/>
</dbReference>
<name>A0AAU7X861_9HYPH</name>
<dbReference type="EMBL" id="CP158568">
    <property type="protein sequence ID" value="XBY43107.1"/>
    <property type="molecule type" value="Genomic_DNA"/>
</dbReference>
<sequence length="216" mass="23267">MDISVDSILQFIEAHHEWAGVVFGLMAFGESLAFIGVLIPATTVMIAAGTLVGTGVLPFFDVFVGGTIGAVLGDGISFWVGRWLGPRAHDIWPFRRHPELLAAGERVFSRWGWAAVFFGRFIGPLRASVPLAAGILAMPHWPFQFFNTLSAIAWIPVLVAPGAAASIVYQLVGEGHVWEAGTIGILLLVGLAAAWWLIRRKAPALARGEQDETNGR</sequence>
<dbReference type="KEGG" id="mflg:ABS361_13450"/>
<dbReference type="GO" id="GO:0005886">
    <property type="term" value="C:plasma membrane"/>
    <property type="evidence" value="ECO:0007669"/>
    <property type="project" value="UniProtKB-SubCell"/>
</dbReference>
<accession>A0AAU7X861</accession>
<proteinExistence type="inferred from homology"/>
<comment type="subcellular location">
    <subcellularLocation>
        <location evidence="1 7">Cell membrane</location>
        <topology evidence="1 7">Multi-pass membrane protein</topology>
    </subcellularLocation>
</comment>
<evidence type="ECO:0000256" key="2">
    <source>
        <dbReference type="ARBA" id="ARBA00010792"/>
    </source>
</evidence>
<feature type="domain" description="VTT" evidence="8">
    <location>
        <begin position="39"/>
        <end position="163"/>
    </location>
</feature>
<protein>
    <submittedName>
        <fullName evidence="9">DedA family protein</fullName>
    </submittedName>
</protein>
<dbReference type="InterPro" id="IPR032818">
    <property type="entry name" value="DedA-like"/>
</dbReference>
<feature type="transmembrane region" description="Helical" evidence="7">
    <location>
        <begin position="149"/>
        <end position="172"/>
    </location>
</feature>
<dbReference type="RefSeq" id="WP_407048209.1">
    <property type="nucleotide sequence ID" value="NZ_CP158568.1"/>
</dbReference>
<comment type="similarity">
    <text evidence="2 7">Belongs to the DedA family.</text>
</comment>
<feature type="transmembrane region" description="Helical" evidence="7">
    <location>
        <begin position="59"/>
        <end position="80"/>
    </location>
</feature>
<evidence type="ECO:0000256" key="7">
    <source>
        <dbReference type="RuleBase" id="RU367016"/>
    </source>
</evidence>
<keyword evidence="5 7" id="KW-1133">Transmembrane helix</keyword>
<dbReference type="AlphaFoldDB" id="A0AAU7X861"/>
<evidence type="ECO:0000256" key="4">
    <source>
        <dbReference type="ARBA" id="ARBA00022692"/>
    </source>
</evidence>
<feature type="transmembrane region" description="Helical" evidence="7">
    <location>
        <begin position="111"/>
        <end position="137"/>
    </location>
</feature>
<dbReference type="PANTHER" id="PTHR30353">
    <property type="entry name" value="INNER MEMBRANE PROTEIN DEDA-RELATED"/>
    <property type="match status" value="1"/>
</dbReference>
<evidence type="ECO:0000313" key="9">
    <source>
        <dbReference type="EMBL" id="XBY43107.1"/>
    </source>
</evidence>
<evidence type="ECO:0000259" key="8">
    <source>
        <dbReference type="Pfam" id="PF09335"/>
    </source>
</evidence>
<feature type="transmembrane region" description="Helical" evidence="7">
    <location>
        <begin position="178"/>
        <end position="198"/>
    </location>
</feature>
<evidence type="ECO:0000256" key="3">
    <source>
        <dbReference type="ARBA" id="ARBA00022475"/>
    </source>
</evidence>
<dbReference type="Pfam" id="PF09335">
    <property type="entry name" value="VTT_dom"/>
    <property type="match status" value="1"/>
</dbReference>
<keyword evidence="6 7" id="KW-0472">Membrane</keyword>
<reference evidence="9" key="1">
    <citation type="submission" date="2024-06" db="EMBL/GenBank/DDBJ databases">
        <title>Methylostella associata gen. nov., sp. nov., a novel Ancalomicrobiaceae-affiliated facultatively methylotrophic bacteria that feed on methanotrophs of the genus Methylococcus.</title>
        <authorList>
            <person name="Saltykova V."/>
            <person name="Danilova O.V."/>
            <person name="Oshkin I.Y."/>
            <person name="Belova S.E."/>
            <person name="Pimenov N.V."/>
            <person name="Dedysh S.N."/>
        </authorList>
    </citation>
    <scope>NUCLEOTIDE SEQUENCE</scope>
    <source>
        <strain evidence="9">S20</strain>
    </source>
</reference>
<evidence type="ECO:0000256" key="1">
    <source>
        <dbReference type="ARBA" id="ARBA00004651"/>
    </source>
</evidence>
<keyword evidence="3 7" id="KW-1003">Cell membrane</keyword>